<sequence length="255" mass="29162">MDLKDFCFPVSQRAVAVDDFSGNLVDWGNENTYLTNGYKSIVRDDTNKVISIVKDSYRIIRNKTLINELLQFLAASGENFRIDDSHSFVQSNRMRLMVTFPNLTLQDSESDINLSLFLHNSYDMSEGVRFYFGAIRAVCTNGMVFGDILGRYYSKHTSGFSLEDFAEKLDEAKAHFPAIQRRIDTLEHVPANGELVEGVADKISKRLADQILAEMDVNRISQWQLLNRVTNYISHEVDKPHRARHQRSVSQLFGL</sequence>
<protein>
    <recommendedName>
        <fullName evidence="3">DUF932 domain-containing protein</fullName>
    </recommendedName>
</protein>
<keyword evidence="2" id="KW-1185">Reference proteome</keyword>
<dbReference type="STRING" id="1194090.SAMN05443144_12092"/>
<dbReference type="Proteomes" id="UP000184041">
    <property type="component" value="Unassembled WGS sequence"/>
</dbReference>
<evidence type="ECO:0000313" key="1">
    <source>
        <dbReference type="EMBL" id="SHG17298.1"/>
    </source>
</evidence>
<accession>A0A1M5HN18</accession>
<name>A0A1M5HN18_9BACT</name>
<dbReference type="Pfam" id="PF06067">
    <property type="entry name" value="DUF932"/>
    <property type="match status" value="1"/>
</dbReference>
<dbReference type="OrthoDB" id="576140at2"/>
<organism evidence="1 2">
    <name type="scientific">Fodinibius roseus</name>
    <dbReference type="NCBI Taxonomy" id="1194090"/>
    <lineage>
        <taxon>Bacteria</taxon>
        <taxon>Pseudomonadati</taxon>
        <taxon>Balneolota</taxon>
        <taxon>Balneolia</taxon>
        <taxon>Balneolales</taxon>
        <taxon>Balneolaceae</taxon>
        <taxon>Fodinibius</taxon>
    </lineage>
</organism>
<dbReference type="EMBL" id="FQUS01000020">
    <property type="protein sequence ID" value="SHG17298.1"/>
    <property type="molecule type" value="Genomic_DNA"/>
</dbReference>
<evidence type="ECO:0000313" key="2">
    <source>
        <dbReference type="Proteomes" id="UP000184041"/>
    </source>
</evidence>
<proteinExistence type="predicted"/>
<dbReference type="RefSeq" id="WP_073067026.1">
    <property type="nucleotide sequence ID" value="NZ_FQUS01000020.1"/>
</dbReference>
<gene>
    <name evidence="1" type="ORF">SAMN05443144_12092</name>
</gene>
<dbReference type="AlphaFoldDB" id="A0A1M5HN18"/>
<evidence type="ECO:0008006" key="3">
    <source>
        <dbReference type="Google" id="ProtNLM"/>
    </source>
</evidence>
<reference evidence="1 2" key="1">
    <citation type="submission" date="2016-11" db="EMBL/GenBank/DDBJ databases">
        <authorList>
            <person name="Jaros S."/>
            <person name="Januszkiewicz K."/>
            <person name="Wedrychowicz H."/>
        </authorList>
    </citation>
    <scope>NUCLEOTIDE SEQUENCE [LARGE SCALE GENOMIC DNA]</scope>
    <source>
        <strain evidence="1 2">DSM 21986</strain>
    </source>
</reference>
<dbReference type="InterPro" id="IPR026325">
    <property type="entry name" value="DUF932"/>
</dbReference>